<feature type="region of interest" description="Disordered" evidence="1">
    <location>
        <begin position="1"/>
        <end position="31"/>
    </location>
</feature>
<feature type="compositionally biased region" description="Basic residues" evidence="1">
    <location>
        <begin position="1"/>
        <end position="11"/>
    </location>
</feature>
<evidence type="ECO:0000313" key="3">
    <source>
        <dbReference type="Proteomes" id="UP000753256"/>
    </source>
</evidence>
<name>A0A921LU62_9ACTN</name>
<accession>A0A921LU62</accession>
<protein>
    <recommendedName>
        <fullName evidence="4">Tat pathway signal protein</fullName>
    </recommendedName>
</protein>
<reference evidence="2" key="2">
    <citation type="submission" date="2021-09" db="EMBL/GenBank/DDBJ databases">
        <authorList>
            <person name="Gilroy R."/>
        </authorList>
    </citation>
    <scope>NUCLEOTIDE SEQUENCE</scope>
    <source>
        <strain evidence="2">ChiHjej13B12-9602</strain>
    </source>
</reference>
<sequence length="429" mass="45855">MRLFGNKKRAAKGAEVQAGARVGARPEARDRRGISRRAFAAGTLAAGAGIAAISLVGCSSDSSESTTGDPQVVTDESQVIAVMDGDYENSDSTPAVSYAWTLPLGTMLFHNGGGSWAAALLTPESAGNANTLGVVSLATGNATTLLETPTQGTAYDFFDVRCSSGVYAWVEINYTDRSWLLLAQELSNGSLVGNAVKLDEGDADWEPPRFTAWESSVIWQKMPLASGSQSSSYSHCYRWTVGSDQGVEIRESHGRFATAPRVADGILTIAPRVHEDEGTYYGMTAIDLADDSFPQVDQLVLPRSVSPFDAVYMNEAFVFSIEASYEGVGSLGNMGTYIGREGGPYVYLRREPLAQVTGNGTRYLVKSQASNILVDTEAKTYAVISAPDRCLDYGDWPATEGVSDRFVTYATVRDETGIPASVSVRVFGL</sequence>
<evidence type="ECO:0000313" key="2">
    <source>
        <dbReference type="EMBL" id="HJG36260.1"/>
    </source>
</evidence>
<reference evidence="2" key="1">
    <citation type="journal article" date="2021" name="PeerJ">
        <title>Extensive microbial diversity within the chicken gut microbiome revealed by metagenomics and culture.</title>
        <authorList>
            <person name="Gilroy R."/>
            <person name="Ravi A."/>
            <person name="Getino M."/>
            <person name="Pursley I."/>
            <person name="Horton D.L."/>
            <person name="Alikhan N.F."/>
            <person name="Baker D."/>
            <person name="Gharbi K."/>
            <person name="Hall N."/>
            <person name="Watson M."/>
            <person name="Adriaenssens E.M."/>
            <person name="Foster-Nyarko E."/>
            <person name="Jarju S."/>
            <person name="Secka A."/>
            <person name="Antonio M."/>
            <person name="Oren A."/>
            <person name="Chaudhuri R.R."/>
            <person name="La Ragione R."/>
            <person name="Hildebrand F."/>
            <person name="Pallen M.J."/>
        </authorList>
    </citation>
    <scope>NUCLEOTIDE SEQUENCE</scope>
    <source>
        <strain evidence="2">ChiHjej13B12-9602</strain>
    </source>
</reference>
<comment type="caution">
    <text evidence="2">The sequence shown here is derived from an EMBL/GenBank/DDBJ whole genome shotgun (WGS) entry which is preliminary data.</text>
</comment>
<dbReference type="EMBL" id="DYUZ01000002">
    <property type="protein sequence ID" value="HJG36260.1"/>
    <property type="molecule type" value="Genomic_DNA"/>
</dbReference>
<evidence type="ECO:0008006" key="4">
    <source>
        <dbReference type="Google" id="ProtNLM"/>
    </source>
</evidence>
<gene>
    <name evidence="2" type="ORF">K8V70_00110</name>
</gene>
<organism evidence="2 3">
    <name type="scientific">Enorma phocaeensis</name>
    <dbReference type="NCBI Taxonomy" id="1871019"/>
    <lineage>
        <taxon>Bacteria</taxon>
        <taxon>Bacillati</taxon>
        <taxon>Actinomycetota</taxon>
        <taxon>Coriobacteriia</taxon>
        <taxon>Coriobacteriales</taxon>
        <taxon>Coriobacteriaceae</taxon>
        <taxon>Enorma</taxon>
    </lineage>
</organism>
<evidence type="ECO:0000256" key="1">
    <source>
        <dbReference type="SAM" id="MobiDB-lite"/>
    </source>
</evidence>
<dbReference type="AlphaFoldDB" id="A0A921LU62"/>
<dbReference type="Proteomes" id="UP000753256">
    <property type="component" value="Unassembled WGS sequence"/>
</dbReference>
<proteinExistence type="predicted"/>
<dbReference type="RefSeq" id="WP_273188345.1">
    <property type="nucleotide sequence ID" value="NZ_DYUZ01000002.1"/>
</dbReference>